<feature type="transmembrane region" description="Helical" evidence="2">
    <location>
        <begin position="215"/>
        <end position="242"/>
    </location>
</feature>
<proteinExistence type="predicted"/>
<keyword evidence="2" id="KW-0472">Membrane</keyword>
<keyword evidence="2" id="KW-0812">Transmembrane</keyword>
<gene>
    <name evidence="4" type="ORF">NLI96_g1019</name>
</gene>
<dbReference type="EMBL" id="JANAWD010000019">
    <property type="protein sequence ID" value="KAJ3490968.1"/>
    <property type="molecule type" value="Genomic_DNA"/>
</dbReference>
<evidence type="ECO:0000259" key="3">
    <source>
        <dbReference type="Pfam" id="PF20153"/>
    </source>
</evidence>
<dbReference type="Proteomes" id="UP001212997">
    <property type="component" value="Unassembled WGS sequence"/>
</dbReference>
<feature type="transmembrane region" description="Helical" evidence="2">
    <location>
        <begin position="248"/>
        <end position="268"/>
    </location>
</feature>
<keyword evidence="5" id="KW-1185">Reference proteome</keyword>
<evidence type="ECO:0000256" key="2">
    <source>
        <dbReference type="SAM" id="Phobius"/>
    </source>
</evidence>
<organism evidence="4 5">
    <name type="scientific">Meripilus lineatus</name>
    <dbReference type="NCBI Taxonomy" id="2056292"/>
    <lineage>
        <taxon>Eukaryota</taxon>
        <taxon>Fungi</taxon>
        <taxon>Dikarya</taxon>
        <taxon>Basidiomycota</taxon>
        <taxon>Agaricomycotina</taxon>
        <taxon>Agaricomycetes</taxon>
        <taxon>Polyporales</taxon>
        <taxon>Meripilaceae</taxon>
        <taxon>Meripilus</taxon>
    </lineage>
</organism>
<feature type="domain" description="DUF6535" evidence="3">
    <location>
        <begin position="61"/>
        <end position="244"/>
    </location>
</feature>
<keyword evidence="2" id="KW-1133">Transmembrane helix</keyword>
<reference evidence="4" key="1">
    <citation type="submission" date="2022-07" db="EMBL/GenBank/DDBJ databases">
        <title>Genome Sequence of Physisporinus lineatus.</title>
        <authorList>
            <person name="Buettner E."/>
        </authorList>
    </citation>
    <scope>NUCLEOTIDE SEQUENCE</scope>
    <source>
        <strain evidence="4">VT162</strain>
    </source>
</reference>
<comment type="caution">
    <text evidence="4">The sequence shown here is derived from an EMBL/GenBank/DDBJ whole genome shotgun (WGS) entry which is preliminary data.</text>
</comment>
<feature type="transmembrane region" description="Helical" evidence="2">
    <location>
        <begin position="85"/>
        <end position="105"/>
    </location>
</feature>
<accession>A0AAD5YIS5</accession>
<feature type="transmembrane region" description="Helical" evidence="2">
    <location>
        <begin position="160"/>
        <end position="183"/>
    </location>
</feature>
<evidence type="ECO:0000313" key="4">
    <source>
        <dbReference type="EMBL" id="KAJ3490968.1"/>
    </source>
</evidence>
<evidence type="ECO:0000313" key="5">
    <source>
        <dbReference type="Proteomes" id="UP001212997"/>
    </source>
</evidence>
<protein>
    <recommendedName>
        <fullName evidence="3">DUF6535 domain-containing protein</fullName>
    </recommendedName>
</protein>
<dbReference type="AlphaFoldDB" id="A0AAD5YIS5"/>
<sequence>MATQSPESNAPTPPPEPETKAKDSTITKASFESLEHDVNVGRRVTAAKHPQAIFAKNPEAWPRLSKTLENHDEAKIGSYKEDIDTLLVFAGLFSAVLAAFIVEAYKLLQPESGQLTIQLLSQISQQLNSFTVNPAFVNSTLQTTVPIQISSDFKPSTSVFFVNLLWFLALILCLVTASLGMLVKQWLREYLANDSTSPQALARIRFSRLRSLETWHVFSIASALPTLLQLALTFFLIALCLFVHQFHYALFCCITTVVAMFFVFYAYLMFAPLFSSRCPYKSPSLKSTTQSIRRGIHVSIRKILEANELWKKSLAFLDPGPLVEESTLRVKSDQDAVIWSEADKLSFDDRLVKDTIATCLADVDGESAIHCVQGLIERRELRAEPSNLLNYGQDSISLLLTDALLREMRTQINESERLDWKPWMGEGVPPASG</sequence>
<name>A0AAD5YIS5_9APHY</name>
<evidence type="ECO:0000256" key="1">
    <source>
        <dbReference type="SAM" id="MobiDB-lite"/>
    </source>
</evidence>
<dbReference type="InterPro" id="IPR045338">
    <property type="entry name" value="DUF6535"/>
</dbReference>
<feature type="region of interest" description="Disordered" evidence="1">
    <location>
        <begin position="1"/>
        <end position="24"/>
    </location>
</feature>
<dbReference type="Pfam" id="PF20153">
    <property type="entry name" value="DUF6535"/>
    <property type="match status" value="1"/>
</dbReference>